<comment type="caution">
    <text evidence="4">The sequence shown here is derived from an EMBL/GenBank/DDBJ whole genome shotgun (WGS) entry which is preliminary data.</text>
</comment>
<evidence type="ECO:0000256" key="2">
    <source>
        <dbReference type="RuleBase" id="RU004168"/>
    </source>
</evidence>
<dbReference type="AlphaFoldDB" id="A0A8J7W806"/>
<dbReference type="InterPro" id="IPR001792">
    <property type="entry name" value="Acylphosphatase-like_dom"/>
</dbReference>
<comment type="similarity">
    <text evidence="2">Belongs to the acylphosphatase family.</text>
</comment>
<dbReference type="Gene3D" id="3.30.70.100">
    <property type="match status" value="1"/>
</dbReference>
<evidence type="ECO:0000259" key="3">
    <source>
        <dbReference type="PROSITE" id="PS51160"/>
    </source>
</evidence>
<comment type="catalytic activity">
    <reaction evidence="1">
        <text>an acyl phosphate + H2O = a carboxylate + phosphate + H(+)</text>
        <dbReference type="Rhea" id="RHEA:14965"/>
        <dbReference type="ChEBI" id="CHEBI:15377"/>
        <dbReference type="ChEBI" id="CHEBI:15378"/>
        <dbReference type="ChEBI" id="CHEBI:29067"/>
        <dbReference type="ChEBI" id="CHEBI:43474"/>
        <dbReference type="ChEBI" id="CHEBI:59918"/>
        <dbReference type="EC" id="3.6.1.7"/>
    </reaction>
</comment>
<evidence type="ECO:0000313" key="4">
    <source>
        <dbReference type="EMBL" id="MBR1368087.1"/>
    </source>
</evidence>
<dbReference type="EC" id="3.6.1.7" evidence="1"/>
<protein>
    <recommendedName>
        <fullName evidence="1">acylphosphatase</fullName>
        <ecNumber evidence="1">3.6.1.7</ecNumber>
    </recommendedName>
</protein>
<dbReference type="Pfam" id="PF00708">
    <property type="entry name" value="Acylphosphatase"/>
    <property type="match status" value="1"/>
</dbReference>
<dbReference type="PROSITE" id="PS51160">
    <property type="entry name" value="ACYLPHOSPHATASE_3"/>
    <property type="match status" value="1"/>
</dbReference>
<organism evidence="4 5">
    <name type="scientific">Methanocalculus chunghsingensis</name>
    <dbReference type="NCBI Taxonomy" id="156457"/>
    <lineage>
        <taxon>Archaea</taxon>
        <taxon>Methanobacteriati</taxon>
        <taxon>Methanobacteriota</taxon>
        <taxon>Stenosarchaea group</taxon>
        <taxon>Methanomicrobia</taxon>
        <taxon>Methanomicrobiales</taxon>
        <taxon>Methanocalculaceae</taxon>
        <taxon>Methanocalculus</taxon>
    </lineage>
</organism>
<reference evidence="4" key="1">
    <citation type="submission" date="2014-12" db="EMBL/GenBank/DDBJ databases">
        <authorList>
            <person name="Huang H.-H."/>
            <person name="Chen S.-C."/>
            <person name="Lai M.-C."/>
        </authorList>
    </citation>
    <scope>NUCLEOTIDE SEQUENCE</scope>
    <source>
        <strain evidence="4">K1F9705b</strain>
    </source>
</reference>
<dbReference type="SUPFAM" id="SSF54975">
    <property type="entry name" value="Acylphosphatase/BLUF domain-like"/>
    <property type="match status" value="1"/>
</dbReference>
<feature type="active site" evidence="1">
    <location>
        <position position="36"/>
    </location>
</feature>
<feature type="active site" evidence="1">
    <location>
        <position position="18"/>
    </location>
</feature>
<keyword evidence="1" id="KW-0378">Hydrolase</keyword>
<dbReference type="OrthoDB" id="6643at2157"/>
<dbReference type="EMBL" id="JWHL01000001">
    <property type="protein sequence ID" value="MBR1368087.1"/>
    <property type="molecule type" value="Genomic_DNA"/>
</dbReference>
<keyword evidence="5" id="KW-1185">Reference proteome</keyword>
<dbReference type="InterPro" id="IPR036046">
    <property type="entry name" value="Acylphosphatase-like_dom_sf"/>
</dbReference>
<evidence type="ECO:0000256" key="1">
    <source>
        <dbReference type="PROSITE-ProRule" id="PRU00520"/>
    </source>
</evidence>
<proteinExistence type="inferred from homology"/>
<sequence length="92" mass="10270">MKTIELIISGKVQRVGFRACARHIATNLGVTGEVENLTDGKVRILATGDDVILEKFVSMLYGCPRAIIRDIEVHQYIDTIFPDFSIKRATYG</sequence>
<dbReference type="GO" id="GO:0003998">
    <property type="term" value="F:acylphosphatase activity"/>
    <property type="evidence" value="ECO:0007669"/>
    <property type="project" value="UniProtKB-EC"/>
</dbReference>
<accession>A0A8J7W806</accession>
<feature type="domain" description="Acylphosphatase-like" evidence="3">
    <location>
        <begin position="3"/>
        <end position="88"/>
    </location>
</feature>
<dbReference type="PANTHER" id="PTHR47268:SF4">
    <property type="entry name" value="ACYLPHOSPHATASE"/>
    <property type="match status" value="1"/>
</dbReference>
<evidence type="ECO:0000313" key="5">
    <source>
        <dbReference type="Proteomes" id="UP000730161"/>
    </source>
</evidence>
<dbReference type="PANTHER" id="PTHR47268">
    <property type="entry name" value="ACYLPHOSPHATASE"/>
    <property type="match status" value="1"/>
</dbReference>
<name>A0A8J7W806_9EURY</name>
<dbReference type="InterPro" id="IPR020456">
    <property type="entry name" value="Acylphosphatase"/>
</dbReference>
<dbReference type="RefSeq" id="WP_211529683.1">
    <property type="nucleotide sequence ID" value="NZ_JWHL01000001.1"/>
</dbReference>
<dbReference type="Proteomes" id="UP000730161">
    <property type="component" value="Unassembled WGS sequence"/>
</dbReference>
<gene>
    <name evidence="4" type="ORF">RJ53_00690</name>
</gene>